<reference evidence="2" key="1">
    <citation type="submission" date="2020-06" db="EMBL/GenBank/DDBJ databases">
        <title>WGS assembly of Ceratodon purpureus strain R40.</title>
        <authorList>
            <person name="Carey S.B."/>
            <person name="Jenkins J."/>
            <person name="Shu S."/>
            <person name="Lovell J.T."/>
            <person name="Sreedasyam A."/>
            <person name="Maumus F."/>
            <person name="Tiley G.P."/>
            <person name="Fernandez-Pozo N."/>
            <person name="Barry K."/>
            <person name="Chen C."/>
            <person name="Wang M."/>
            <person name="Lipzen A."/>
            <person name="Daum C."/>
            <person name="Saski C.A."/>
            <person name="Payton A.C."/>
            <person name="Mcbreen J.C."/>
            <person name="Conrad R.E."/>
            <person name="Kollar L.M."/>
            <person name="Olsson S."/>
            <person name="Huttunen S."/>
            <person name="Landis J.B."/>
            <person name="Wickett N.J."/>
            <person name="Johnson M.G."/>
            <person name="Rensing S.A."/>
            <person name="Grimwood J."/>
            <person name="Schmutz J."/>
            <person name="Mcdaniel S.F."/>
        </authorList>
    </citation>
    <scope>NUCLEOTIDE SEQUENCE</scope>
    <source>
        <strain evidence="2">R40</strain>
    </source>
</reference>
<evidence type="ECO:0000256" key="1">
    <source>
        <dbReference type="SAM" id="SignalP"/>
    </source>
</evidence>
<dbReference type="AlphaFoldDB" id="A0A8T0IBN4"/>
<protein>
    <submittedName>
        <fullName evidence="2">Uncharacterized protein</fullName>
    </submittedName>
</protein>
<keyword evidence="1" id="KW-0732">Signal</keyword>
<dbReference type="EMBL" id="CM026424">
    <property type="protein sequence ID" value="KAG0579893.1"/>
    <property type="molecule type" value="Genomic_DNA"/>
</dbReference>
<organism evidence="2 3">
    <name type="scientific">Ceratodon purpureus</name>
    <name type="common">Fire moss</name>
    <name type="synonym">Dicranum purpureum</name>
    <dbReference type="NCBI Taxonomy" id="3225"/>
    <lineage>
        <taxon>Eukaryota</taxon>
        <taxon>Viridiplantae</taxon>
        <taxon>Streptophyta</taxon>
        <taxon>Embryophyta</taxon>
        <taxon>Bryophyta</taxon>
        <taxon>Bryophytina</taxon>
        <taxon>Bryopsida</taxon>
        <taxon>Dicranidae</taxon>
        <taxon>Pseudoditrichales</taxon>
        <taxon>Ditrichaceae</taxon>
        <taxon>Ceratodon</taxon>
    </lineage>
</organism>
<keyword evidence="3" id="KW-1185">Reference proteome</keyword>
<comment type="caution">
    <text evidence="2">The sequence shown here is derived from an EMBL/GenBank/DDBJ whole genome shotgun (WGS) entry which is preliminary data.</text>
</comment>
<name>A0A8T0IBN4_CERPU</name>
<sequence>MISIIVFPVITHLVKPLVLLSAAPQNLKSLGKDHFATITSESWNAHPERRF</sequence>
<evidence type="ECO:0000313" key="3">
    <source>
        <dbReference type="Proteomes" id="UP000822688"/>
    </source>
</evidence>
<proteinExistence type="predicted"/>
<gene>
    <name evidence="2" type="ORF">KC19_4G132200</name>
</gene>
<dbReference type="Proteomes" id="UP000822688">
    <property type="component" value="Chromosome 4"/>
</dbReference>
<feature type="chain" id="PRO_5035827068" evidence="1">
    <location>
        <begin position="17"/>
        <end position="51"/>
    </location>
</feature>
<evidence type="ECO:0000313" key="2">
    <source>
        <dbReference type="EMBL" id="KAG0579893.1"/>
    </source>
</evidence>
<accession>A0A8T0IBN4</accession>
<feature type="signal peptide" evidence="1">
    <location>
        <begin position="1"/>
        <end position="16"/>
    </location>
</feature>